<dbReference type="SUPFAM" id="SSF50156">
    <property type="entry name" value="PDZ domain-like"/>
    <property type="match status" value="1"/>
</dbReference>
<accession>A0A3B0W9G0</accession>
<evidence type="ECO:0000313" key="2">
    <source>
        <dbReference type="EMBL" id="VAW48973.1"/>
    </source>
</evidence>
<dbReference type="EMBL" id="UOFB01000311">
    <property type="protein sequence ID" value="VAW48973.1"/>
    <property type="molecule type" value="Genomic_DNA"/>
</dbReference>
<organism evidence="2">
    <name type="scientific">hydrothermal vent metagenome</name>
    <dbReference type="NCBI Taxonomy" id="652676"/>
    <lineage>
        <taxon>unclassified sequences</taxon>
        <taxon>metagenomes</taxon>
        <taxon>ecological metagenomes</taxon>
    </lineage>
</organism>
<dbReference type="GO" id="GO:0006508">
    <property type="term" value="P:proteolysis"/>
    <property type="evidence" value="ECO:0007669"/>
    <property type="project" value="UniProtKB-KW"/>
</dbReference>
<evidence type="ECO:0000259" key="1">
    <source>
        <dbReference type="Pfam" id="PF05299"/>
    </source>
</evidence>
<dbReference type="InterPro" id="IPR036034">
    <property type="entry name" value="PDZ_sf"/>
</dbReference>
<dbReference type="AlphaFoldDB" id="A0A3B0W9G0"/>
<feature type="domain" description="Peptidase M61 catalytic" evidence="1">
    <location>
        <begin position="2"/>
        <end position="54"/>
    </location>
</feature>
<dbReference type="InterPro" id="IPR007963">
    <property type="entry name" value="Peptidase_M61_catalytic"/>
</dbReference>
<keyword evidence="2" id="KW-0645">Protease</keyword>
<dbReference type="GO" id="GO:0008233">
    <property type="term" value="F:peptidase activity"/>
    <property type="evidence" value="ECO:0007669"/>
    <property type="project" value="UniProtKB-KW"/>
</dbReference>
<dbReference type="InterPro" id="IPR027268">
    <property type="entry name" value="Peptidase_M4/M1_CTD_sf"/>
</dbReference>
<dbReference type="Gene3D" id="1.10.390.10">
    <property type="entry name" value="Neutral Protease Domain 2"/>
    <property type="match status" value="1"/>
</dbReference>
<sequence length="265" mass="30427">LKLLAKQMTRVYRMPGRFKQSVAESSFYTWTKFYQQDENAPNAIISYYTKGSLIALGLDLTIRQKTQGQKSLDDVLQHLWQHFGQHGIGLQERQIEHICSEVSGIDLTDFFKRYLYGTEDIPFEQLFLAFGIEFSLRPASSLTDLGGEKSEELLPLHLGATLSDSTHKTVKITHIWQQQPAYHAALAAGDELIAINHIKITNKQQVETLLKRSTNDTVWHAHYFRRDELRTTKITLTPPPTDRVYLAEQKTFSLSKHSTPPLKWL</sequence>
<proteinExistence type="predicted"/>
<feature type="non-terminal residue" evidence="2">
    <location>
        <position position="1"/>
    </location>
</feature>
<dbReference type="Pfam" id="PF05299">
    <property type="entry name" value="Peptidase_M61"/>
    <property type="match status" value="1"/>
</dbReference>
<keyword evidence="2" id="KW-0378">Hydrolase</keyword>
<dbReference type="Gene3D" id="2.30.42.10">
    <property type="match status" value="1"/>
</dbReference>
<protein>
    <submittedName>
        <fullName evidence="2">Protease</fullName>
    </submittedName>
</protein>
<name>A0A3B0W9G0_9ZZZZ</name>
<gene>
    <name evidence="2" type="ORF">MNBD_GAMMA04-1706</name>
</gene>
<reference evidence="2" key="1">
    <citation type="submission" date="2018-06" db="EMBL/GenBank/DDBJ databases">
        <authorList>
            <person name="Zhirakovskaya E."/>
        </authorList>
    </citation>
    <scope>NUCLEOTIDE SEQUENCE</scope>
</reference>